<dbReference type="SUPFAM" id="SSF88723">
    <property type="entry name" value="PIN domain-like"/>
    <property type="match status" value="1"/>
</dbReference>
<gene>
    <name evidence="1" type="ORF">FB475_4413</name>
</gene>
<organism evidence="1 2">
    <name type="scientific">Kribbella jejuensis</name>
    <dbReference type="NCBI Taxonomy" id="236068"/>
    <lineage>
        <taxon>Bacteria</taxon>
        <taxon>Bacillati</taxon>
        <taxon>Actinomycetota</taxon>
        <taxon>Actinomycetes</taxon>
        <taxon>Propionibacteriales</taxon>
        <taxon>Kribbellaceae</taxon>
        <taxon>Kribbella</taxon>
    </lineage>
</organism>
<evidence type="ECO:0000313" key="2">
    <source>
        <dbReference type="Proteomes" id="UP000316298"/>
    </source>
</evidence>
<protein>
    <recommendedName>
        <fullName evidence="3">PIN domain-containing protein</fullName>
    </recommendedName>
</protein>
<name>A0A542E8A1_9ACTN</name>
<comment type="caution">
    <text evidence="1">The sequence shown here is derived from an EMBL/GenBank/DDBJ whole genome shotgun (WGS) entry which is preliminary data.</text>
</comment>
<proteinExistence type="predicted"/>
<dbReference type="Proteomes" id="UP000316298">
    <property type="component" value="Unassembled WGS sequence"/>
</dbReference>
<dbReference type="AlphaFoldDB" id="A0A542E8A1"/>
<keyword evidence="2" id="KW-1185">Reference proteome</keyword>
<dbReference type="OrthoDB" id="3785877at2"/>
<dbReference type="RefSeq" id="WP_141858444.1">
    <property type="nucleotide sequence ID" value="NZ_BAAAKA010000030.1"/>
</dbReference>
<reference evidence="1 2" key="1">
    <citation type="submission" date="2019-06" db="EMBL/GenBank/DDBJ databases">
        <title>Sequencing the genomes of 1000 actinobacteria strains.</title>
        <authorList>
            <person name="Klenk H.-P."/>
        </authorList>
    </citation>
    <scope>NUCLEOTIDE SEQUENCE [LARGE SCALE GENOMIC DNA]</scope>
    <source>
        <strain evidence="1 2">DSM 17305</strain>
    </source>
</reference>
<evidence type="ECO:0000313" key="1">
    <source>
        <dbReference type="EMBL" id="TQJ11496.1"/>
    </source>
</evidence>
<evidence type="ECO:0008006" key="3">
    <source>
        <dbReference type="Google" id="ProtNLM"/>
    </source>
</evidence>
<accession>A0A542E8A1</accession>
<dbReference type="InterPro" id="IPR029060">
    <property type="entry name" value="PIN-like_dom_sf"/>
</dbReference>
<sequence length="126" mass="13121">MTLIFDAGAFVAAERGDRQVMALLKAELLAGRTPVTHGGVVGQIWRGGQGRQAPVARLLDGVEVVPLDDELGRHAGVLLKHTGGRDVIDAAVVLLARDGDTILTSDPGDLTALAAEADIHLDLVTV</sequence>
<dbReference type="EMBL" id="VFMM01000002">
    <property type="protein sequence ID" value="TQJ11496.1"/>
    <property type="molecule type" value="Genomic_DNA"/>
</dbReference>